<dbReference type="EMBL" id="OZ034819">
    <property type="protein sequence ID" value="CAL1395425.1"/>
    <property type="molecule type" value="Genomic_DNA"/>
</dbReference>
<name>A0AAV2FCR2_9ROSI</name>
<dbReference type="AlphaFoldDB" id="A0AAV2FCR2"/>
<evidence type="ECO:0000256" key="1">
    <source>
        <dbReference type="SAM" id="Phobius"/>
    </source>
</evidence>
<keyword evidence="1" id="KW-0472">Membrane</keyword>
<keyword evidence="1" id="KW-0812">Transmembrane</keyword>
<keyword evidence="1" id="KW-1133">Transmembrane helix</keyword>
<feature type="transmembrane region" description="Helical" evidence="1">
    <location>
        <begin position="47"/>
        <end position="72"/>
    </location>
</feature>
<protein>
    <submittedName>
        <fullName evidence="2">Uncharacterized protein</fullName>
    </submittedName>
</protein>
<dbReference type="Proteomes" id="UP001497516">
    <property type="component" value="Chromosome 6"/>
</dbReference>
<accession>A0AAV2FCR2</accession>
<keyword evidence="3" id="KW-1185">Reference proteome</keyword>
<gene>
    <name evidence="2" type="ORF">LTRI10_LOCUS35858</name>
</gene>
<evidence type="ECO:0000313" key="2">
    <source>
        <dbReference type="EMBL" id="CAL1395425.1"/>
    </source>
</evidence>
<sequence length="78" mass="8570">MMALANLQSLVTCVGFSVPASDAFVVVSVVVYLMSLLNLHVLFSPLFLYSTVSLLFLFFLVRVLVCGFISVLDFCISE</sequence>
<reference evidence="2 3" key="1">
    <citation type="submission" date="2024-04" db="EMBL/GenBank/DDBJ databases">
        <authorList>
            <person name="Fracassetti M."/>
        </authorList>
    </citation>
    <scope>NUCLEOTIDE SEQUENCE [LARGE SCALE GENOMIC DNA]</scope>
</reference>
<evidence type="ECO:0000313" key="3">
    <source>
        <dbReference type="Proteomes" id="UP001497516"/>
    </source>
</evidence>
<organism evidence="2 3">
    <name type="scientific">Linum trigynum</name>
    <dbReference type="NCBI Taxonomy" id="586398"/>
    <lineage>
        <taxon>Eukaryota</taxon>
        <taxon>Viridiplantae</taxon>
        <taxon>Streptophyta</taxon>
        <taxon>Embryophyta</taxon>
        <taxon>Tracheophyta</taxon>
        <taxon>Spermatophyta</taxon>
        <taxon>Magnoliopsida</taxon>
        <taxon>eudicotyledons</taxon>
        <taxon>Gunneridae</taxon>
        <taxon>Pentapetalae</taxon>
        <taxon>rosids</taxon>
        <taxon>fabids</taxon>
        <taxon>Malpighiales</taxon>
        <taxon>Linaceae</taxon>
        <taxon>Linum</taxon>
    </lineage>
</organism>
<proteinExistence type="predicted"/>